<comment type="similarity">
    <text evidence="2">In the N-terminal section; belongs to the acetate CoA ligase alpha subunit family.</text>
</comment>
<dbReference type="Gene3D" id="3.30.1490.20">
    <property type="entry name" value="ATP-grasp fold, A domain"/>
    <property type="match status" value="1"/>
</dbReference>
<gene>
    <name evidence="5" type="primary">pauA</name>
    <name evidence="5" type="ORF">GCM10007276_34750</name>
</gene>
<dbReference type="InterPro" id="IPR013815">
    <property type="entry name" value="ATP_grasp_subdomain_1"/>
</dbReference>
<keyword evidence="3" id="KW-0547">Nucleotide-binding</keyword>
<dbReference type="InterPro" id="IPR016102">
    <property type="entry name" value="Succinyl-CoA_synth-like"/>
</dbReference>
<dbReference type="InterPro" id="IPR032875">
    <property type="entry name" value="Succ_CoA_lig_flav_dom"/>
</dbReference>
<dbReference type="PANTHER" id="PTHR42793:SF4">
    <property type="entry name" value="BLL6376 PROTEIN"/>
    <property type="match status" value="1"/>
</dbReference>
<sequence length="716" mass="76087">MGRIAVQERVEMATRQHMDLRYMLAPKSIAVIGASAEPTRMSGMIVSQIRRFGFEGEVYPINPKYDELAGFRCYGSILDLRDNPPDVAVVFVNAEAAVKAAEDCAEIGVRSLIVLTAGFAETGDEGVRMQERLVEICRGAGMPACGPNTAGLANFNNGFIAFGASGFLGLKKAGRGNVGVISASGGLATTILGHCQQRGLGVSHLIGIGNEAVTTAADYLSYLIDDPQVDCVVCLLESVRDAEGFLAAADKAMEQGKTVIVMKQGRSDVGLRAIQTHTAALGGAAVDFEAACRAHGIIVVRELTALADQALLATRLKAVSGYDIGVLSLPGGGTSLLADAGREQGFELPLLSEPIKQQLRPIVPKIAAVANPLDPTAGFGRDTARLKACIETFASEPAFEIFFFFQSQAEPEYCKMIASTLVESSKVIGKPMIVVWEAGEGLEEGAWKVLREAGVPLFPSTMDAFTALARHRDHARSAARRANTTRRDFGPLQKSGFTAPSRDDFDSLDEWLRALLDAAGIPRPGSDIVQTEDEAVAAAERIGYPVAVKLVSSTITHKSDVGGVHLFLKDAAAVRAAVRAIRGNVAAADVDGILVQQMIEGGTEWLVGVHTDEQFGPLVTIGFGGILTDLIADAARRPVPVTEADVREMIGELKTAPLLKGYRGRPAGEVGLFVDLVQRVAWVAHELRATRPEFELNPVIVGPEGTTPLAVDWAGR</sequence>
<dbReference type="GO" id="GO:0005524">
    <property type="term" value="F:ATP binding"/>
    <property type="evidence" value="ECO:0007669"/>
    <property type="project" value="UniProtKB-UniRule"/>
</dbReference>
<dbReference type="Gene3D" id="3.30.470.20">
    <property type="entry name" value="ATP-grasp fold, B domain"/>
    <property type="match status" value="1"/>
</dbReference>
<keyword evidence="1" id="KW-0816">Tricarboxylic acid cycle</keyword>
<accession>A0A8J3E0T9</accession>
<protein>
    <submittedName>
        <fullName evidence="5">Pimeloyl-CoA synthetase</fullName>
    </submittedName>
</protein>
<dbReference type="InterPro" id="IPR011761">
    <property type="entry name" value="ATP-grasp"/>
</dbReference>
<dbReference type="Pfam" id="PF13607">
    <property type="entry name" value="Succ_CoA_lig"/>
    <property type="match status" value="1"/>
</dbReference>
<organism evidence="5 6">
    <name type="scientific">Agaricicola taiwanensis</name>
    <dbReference type="NCBI Taxonomy" id="591372"/>
    <lineage>
        <taxon>Bacteria</taxon>
        <taxon>Pseudomonadati</taxon>
        <taxon>Pseudomonadota</taxon>
        <taxon>Alphaproteobacteria</taxon>
        <taxon>Rhodobacterales</taxon>
        <taxon>Paracoccaceae</taxon>
        <taxon>Agaricicola</taxon>
    </lineage>
</organism>
<dbReference type="AlphaFoldDB" id="A0A8J3E0T9"/>
<dbReference type="InterPro" id="IPR036291">
    <property type="entry name" value="NAD(P)-bd_dom_sf"/>
</dbReference>
<comment type="caution">
    <text evidence="5">The sequence shown here is derived from an EMBL/GenBank/DDBJ whole genome shotgun (WGS) entry which is preliminary data.</text>
</comment>
<name>A0A8J3E0T9_9RHOB</name>
<evidence type="ECO:0000313" key="5">
    <source>
        <dbReference type="EMBL" id="GGE54810.1"/>
    </source>
</evidence>
<dbReference type="Pfam" id="PF13380">
    <property type="entry name" value="CoA_binding_2"/>
    <property type="match status" value="1"/>
</dbReference>
<reference evidence="5" key="2">
    <citation type="submission" date="2020-09" db="EMBL/GenBank/DDBJ databases">
        <authorList>
            <person name="Sun Q."/>
            <person name="Sedlacek I."/>
        </authorList>
    </citation>
    <scope>NUCLEOTIDE SEQUENCE</scope>
    <source>
        <strain evidence="5">CCM 7684</strain>
    </source>
</reference>
<proteinExistence type="inferred from homology"/>
<dbReference type="FunFam" id="3.30.1490.20:FF:000020">
    <property type="entry name" value="Protein lysine acetyltransferase"/>
    <property type="match status" value="1"/>
</dbReference>
<keyword evidence="3" id="KW-0067">ATP-binding</keyword>
<evidence type="ECO:0000256" key="3">
    <source>
        <dbReference type="PROSITE-ProRule" id="PRU00409"/>
    </source>
</evidence>
<dbReference type="SUPFAM" id="SSF51735">
    <property type="entry name" value="NAD(P)-binding Rossmann-fold domains"/>
    <property type="match status" value="1"/>
</dbReference>
<feature type="domain" description="ATP-grasp" evidence="4">
    <location>
        <begin position="513"/>
        <end position="549"/>
    </location>
</feature>
<dbReference type="SUPFAM" id="SSF52210">
    <property type="entry name" value="Succinyl-CoA synthetase domains"/>
    <property type="match status" value="2"/>
</dbReference>
<dbReference type="SUPFAM" id="SSF56059">
    <property type="entry name" value="Glutathione synthetase ATP-binding domain-like"/>
    <property type="match status" value="1"/>
</dbReference>
<evidence type="ECO:0000256" key="2">
    <source>
        <dbReference type="ARBA" id="ARBA00060888"/>
    </source>
</evidence>
<dbReference type="Proteomes" id="UP000602745">
    <property type="component" value="Unassembled WGS sequence"/>
</dbReference>
<evidence type="ECO:0000313" key="6">
    <source>
        <dbReference type="Proteomes" id="UP000602745"/>
    </source>
</evidence>
<evidence type="ECO:0000256" key="1">
    <source>
        <dbReference type="ARBA" id="ARBA00022532"/>
    </source>
</evidence>
<dbReference type="Pfam" id="PF13549">
    <property type="entry name" value="ATP-grasp_5"/>
    <property type="match status" value="1"/>
</dbReference>
<dbReference type="Gene3D" id="3.40.50.720">
    <property type="entry name" value="NAD(P)-binding Rossmann-like Domain"/>
    <property type="match status" value="1"/>
</dbReference>
<evidence type="ECO:0000259" key="4">
    <source>
        <dbReference type="PROSITE" id="PS50975"/>
    </source>
</evidence>
<reference evidence="5" key="1">
    <citation type="journal article" date="2014" name="Int. J. Syst. Evol. Microbiol.">
        <title>Complete genome sequence of Corynebacterium casei LMG S-19264T (=DSM 44701T), isolated from a smear-ripened cheese.</title>
        <authorList>
            <consortium name="US DOE Joint Genome Institute (JGI-PGF)"/>
            <person name="Walter F."/>
            <person name="Albersmeier A."/>
            <person name="Kalinowski J."/>
            <person name="Ruckert C."/>
        </authorList>
    </citation>
    <scope>NUCLEOTIDE SEQUENCE</scope>
    <source>
        <strain evidence="5">CCM 7684</strain>
    </source>
</reference>
<keyword evidence="6" id="KW-1185">Reference proteome</keyword>
<dbReference type="RefSeq" id="WP_229729568.1">
    <property type="nucleotide sequence ID" value="NZ_BMCP01000008.1"/>
</dbReference>
<dbReference type="SMART" id="SM00881">
    <property type="entry name" value="CoA_binding"/>
    <property type="match status" value="1"/>
</dbReference>
<dbReference type="Gene3D" id="3.40.50.261">
    <property type="entry name" value="Succinyl-CoA synthetase domains"/>
    <property type="match status" value="2"/>
</dbReference>
<dbReference type="GO" id="GO:0046872">
    <property type="term" value="F:metal ion binding"/>
    <property type="evidence" value="ECO:0007669"/>
    <property type="project" value="InterPro"/>
</dbReference>
<dbReference type="InterPro" id="IPR003781">
    <property type="entry name" value="CoA-bd"/>
</dbReference>
<dbReference type="GO" id="GO:0006099">
    <property type="term" value="P:tricarboxylic acid cycle"/>
    <property type="evidence" value="ECO:0007669"/>
    <property type="project" value="UniProtKB-KW"/>
</dbReference>
<dbReference type="PROSITE" id="PS50975">
    <property type="entry name" value="ATP_GRASP"/>
    <property type="match status" value="1"/>
</dbReference>
<dbReference type="EMBL" id="BMCP01000008">
    <property type="protein sequence ID" value="GGE54810.1"/>
    <property type="molecule type" value="Genomic_DNA"/>
</dbReference>
<dbReference type="PANTHER" id="PTHR42793">
    <property type="entry name" value="COA BINDING DOMAIN CONTAINING PROTEIN"/>
    <property type="match status" value="1"/>
</dbReference>